<evidence type="ECO:0000256" key="2">
    <source>
        <dbReference type="SAM" id="Phobius"/>
    </source>
</evidence>
<evidence type="ECO:0000313" key="4">
    <source>
        <dbReference type="Proteomes" id="UP000588806"/>
    </source>
</evidence>
<name>A0A7Y3TYF5_9GAMM</name>
<feature type="region of interest" description="Disordered" evidence="1">
    <location>
        <begin position="173"/>
        <end position="209"/>
    </location>
</feature>
<feature type="transmembrane region" description="Helical" evidence="2">
    <location>
        <begin position="139"/>
        <end position="157"/>
    </location>
</feature>
<evidence type="ECO:0000256" key="1">
    <source>
        <dbReference type="SAM" id="MobiDB-lite"/>
    </source>
</evidence>
<reference evidence="3 4" key="2">
    <citation type="submission" date="2020-06" db="EMBL/GenBank/DDBJ databases">
        <title>Halomonas songnenensis sp. nov., a moderately halophilic bacterium isolated from saline and alkaline soils.</title>
        <authorList>
            <person name="Jiang J."/>
            <person name="Pan Y."/>
        </authorList>
    </citation>
    <scope>NUCLEOTIDE SEQUENCE [LARGE SCALE GENOMIC DNA]</scope>
    <source>
        <strain evidence="3 4">TBZ9</strain>
    </source>
</reference>
<reference evidence="3 4" key="1">
    <citation type="submission" date="2020-05" db="EMBL/GenBank/DDBJ databases">
        <authorList>
            <person name="Ruan W."/>
            <person name="Jeon C.O."/>
            <person name="Chun B.H."/>
        </authorList>
    </citation>
    <scope>NUCLEOTIDE SEQUENCE [LARGE SCALE GENOMIC DNA]</scope>
    <source>
        <strain evidence="3 4">TBZ9</strain>
    </source>
</reference>
<dbReference type="Pfam" id="PF07509">
    <property type="entry name" value="DUF1523"/>
    <property type="match status" value="1"/>
</dbReference>
<keyword evidence="2" id="KW-0812">Transmembrane</keyword>
<evidence type="ECO:0000313" key="3">
    <source>
        <dbReference type="EMBL" id="NOG32556.1"/>
    </source>
</evidence>
<gene>
    <name evidence="3" type="ORF">HLB35_13750</name>
</gene>
<dbReference type="InterPro" id="IPR011088">
    <property type="entry name" value="Phage_phiNM3_A0EWY4"/>
</dbReference>
<keyword evidence="2" id="KW-1133">Transmembrane helix</keyword>
<accession>A0A7Y3TYF5</accession>
<protein>
    <submittedName>
        <fullName evidence="3">DUF1523 family protein</fullName>
    </submittedName>
</protein>
<dbReference type="RefSeq" id="WP_171703019.1">
    <property type="nucleotide sequence ID" value="NZ_JABFHI010000006.1"/>
</dbReference>
<dbReference type="EMBL" id="JABFHI010000006">
    <property type="protein sequence ID" value="NOG32556.1"/>
    <property type="molecule type" value="Genomic_DNA"/>
</dbReference>
<keyword evidence="4" id="KW-1185">Reference proteome</keyword>
<proteinExistence type="predicted"/>
<dbReference type="Proteomes" id="UP000588806">
    <property type="component" value="Unassembled WGS sequence"/>
</dbReference>
<organism evidence="3 4">
    <name type="scientific">Vreelandella azerica</name>
    <dbReference type="NCBI Taxonomy" id="2732867"/>
    <lineage>
        <taxon>Bacteria</taxon>
        <taxon>Pseudomonadati</taxon>
        <taxon>Pseudomonadota</taxon>
        <taxon>Gammaproteobacteria</taxon>
        <taxon>Oceanospirillales</taxon>
        <taxon>Halomonadaceae</taxon>
        <taxon>Vreelandella</taxon>
    </lineage>
</organism>
<feature type="transmembrane region" description="Helical" evidence="2">
    <location>
        <begin position="7"/>
        <end position="24"/>
    </location>
</feature>
<comment type="caution">
    <text evidence="3">The sequence shown here is derived from an EMBL/GenBank/DDBJ whole genome shotgun (WGS) entry which is preliminary data.</text>
</comment>
<keyword evidence="2" id="KW-0472">Membrane</keyword>
<dbReference type="AlphaFoldDB" id="A0A7Y3TYF5"/>
<feature type="compositionally biased region" description="Basic and acidic residues" evidence="1">
    <location>
        <begin position="173"/>
        <end position="201"/>
    </location>
</feature>
<sequence length="209" mass="23764">MKRFGYALIGVIVIAIGAALHYALPQVDVVRLIGTDVKRVDTQESGTDNESGNSVSTTDVYFVLTETEQGEPRNYRNEDAIIYGKFDSSNLHTRARSIAQDEDNLVAVRHYGWRLPIFSMFPNAVKIWQVEPGYRHLPLFNIVFLTLLAAGVGYLAWRVRRVLSARREANEAARVEREAQAERERMARRDNDESQRARDEFLSDDNSSS</sequence>